<evidence type="ECO:0000256" key="6">
    <source>
        <dbReference type="ARBA" id="ARBA00023014"/>
    </source>
</evidence>
<keyword evidence="8" id="KW-0456">Lyase</keyword>
<feature type="domain" description="4Fe-4S ferredoxin-type" evidence="7">
    <location>
        <begin position="31"/>
        <end position="61"/>
    </location>
</feature>
<evidence type="ECO:0000313" key="8">
    <source>
        <dbReference type="EMBL" id="CAG35771.1"/>
    </source>
</evidence>
<dbReference type="SUPFAM" id="SSF54862">
    <property type="entry name" value="4Fe-4S ferredoxins"/>
    <property type="match status" value="1"/>
</dbReference>
<evidence type="ECO:0000256" key="5">
    <source>
        <dbReference type="ARBA" id="ARBA00023004"/>
    </source>
</evidence>
<comment type="similarity">
    <text evidence="2">Belongs to the complex I 20 kDa subunit family.</text>
</comment>
<dbReference type="Gene3D" id="3.40.50.12280">
    <property type="match status" value="1"/>
</dbReference>
<dbReference type="eggNOG" id="COG1143">
    <property type="taxonomic scope" value="Bacteria"/>
</dbReference>
<organism evidence="8 9">
    <name type="scientific">Desulfotalea psychrophila (strain LSv54 / DSM 12343)</name>
    <dbReference type="NCBI Taxonomy" id="177439"/>
    <lineage>
        <taxon>Bacteria</taxon>
        <taxon>Pseudomonadati</taxon>
        <taxon>Thermodesulfobacteriota</taxon>
        <taxon>Desulfobulbia</taxon>
        <taxon>Desulfobulbales</taxon>
        <taxon>Desulfocapsaceae</taxon>
        <taxon>Desulfotalea</taxon>
    </lineage>
</organism>
<dbReference type="Proteomes" id="UP000000602">
    <property type="component" value="Chromosome"/>
</dbReference>
<dbReference type="GO" id="GO:0046872">
    <property type="term" value="F:metal ion binding"/>
    <property type="evidence" value="ECO:0007669"/>
    <property type="project" value="UniProtKB-KW"/>
</dbReference>
<keyword evidence="5" id="KW-0408">Iron</keyword>
<dbReference type="AlphaFoldDB" id="Q6APF3"/>
<dbReference type="PROSITE" id="PS51379">
    <property type="entry name" value="4FE4S_FER_2"/>
    <property type="match status" value="1"/>
</dbReference>
<evidence type="ECO:0000256" key="4">
    <source>
        <dbReference type="ARBA" id="ARBA00022723"/>
    </source>
</evidence>
<dbReference type="InterPro" id="IPR017896">
    <property type="entry name" value="4Fe4S_Fe-S-bd"/>
</dbReference>
<reference evidence="9" key="1">
    <citation type="journal article" date="2004" name="Environ. Microbiol.">
        <title>The genome of Desulfotalea psychrophila, a sulfate-reducing bacterium from permanently cold Arctic sediments.</title>
        <authorList>
            <person name="Rabus R."/>
            <person name="Ruepp A."/>
            <person name="Frickey T."/>
            <person name="Rattei T."/>
            <person name="Fartmann B."/>
            <person name="Stark M."/>
            <person name="Bauer M."/>
            <person name="Zibat A."/>
            <person name="Lombardot T."/>
            <person name="Becker I."/>
            <person name="Amann J."/>
            <person name="Gellner K."/>
            <person name="Teeling H."/>
            <person name="Leuschner W.D."/>
            <person name="Gloeckner F.-O."/>
            <person name="Lupas A.N."/>
            <person name="Amann R."/>
            <person name="Klenk H.-P."/>
        </authorList>
    </citation>
    <scope>NUCLEOTIDE SEQUENCE [LARGE SCALE GENOMIC DNA]</scope>
    <source>
        <strain evidence="9">DSM 12343 / LSv54</strain>
    </source>
</reference>
<dbReference type="Gene3D" id="3.30.70.20">
    <property type="match status" value="1"/>
</dbReference>
<dbReference type="EMBL" id="CR522870">
    <property type="protein sequence ID" value="CAG35771.1"/>
    <property type="molecule type" value="Genomic_DNA"/>
</dbReference>
<dbReference type="PANTHER" id="PTHR42989:SF1">
    <property type="entry name" value="FORMATE HYDROGENLYASE SUBUNIT 7-RELATED"/>
    <property type="match status" value="1"/>
</dbReference>
<comment type="cofactor">
    <cofactor evidence="1">
        <name>[4Fe-4S] cluster</name>
        <dbReference type="ChEBI" id="CHEBI:49883"/>
    </cofactor>
</comment>
<dbReference type="STRING" id="177439.DP1042"/>
<proteinExistence type="inferred from homology"/>
<dbReference type="OrthoDB" id="9786737at2"/>
<sequence length="248" mass="26985">MLKIIKNKMEQGNKTAKYPKEPISLYHRYRGMPVINKDCSAEIARQCLDICPQECIDPEAKTIDLGRCTFCGQCETVAEGNFVKFSQNFELGAANRDELIVGSTGLPALAKQSKAHFKKLFGRSLQLRQVSAGGCNSCEADTNVLNTPFFDLSRFGIDFVASPRHADGLHVTGPISHNMRQALITTYEAVASPKVVIASGCCSISGGPFYGSSEVVGDLNSLLPVDLYIPGCPPHPLTTLHALLNYFK</sequence>
<dbReference type="eggNOG" id="COG3260">
    <property type="taxonomic scope" value="Bacteria"/>
</dbReference>
<gene>
    <name evidence="8" type="ordered locus">DP1042</name>
</gene>
<keyword evidence="9" id="KW-1185">Reference proteome</keyword>
<dbReference type="InterPro" id="IPR006137">
    <property type="entry name" value="NADH_UbQ_OxRdtase-like_20kDa"/>
</dbReference>
<dbReference type="PANTHER" id="PTHR42989">
    <property type="entry name" value="HYDROGENASE-4 COMPONENT I"/>
    <property type="match status" value="1"/>
</dbReference>
<evidence type="ECO:0000256" key="2">
    <source>
        <dbReference type="ARBA" id="ARBA00009173"/>
    </source>
</evidence>
<dbReference type="Pfam" id="PF01058">
    <property type="entry name" value="Oxidored_q6"/>
    <property type="match status" value="1"/>
</dbReference>
<dbReference type="GO" id="GO:0051539">
    <property type="term" value="F:4 iron, 4 sulfur cluster binding"/>
    <property type="evidence" value="ECO:0007669"/>
    <property type="project" value="UniProtKB-KW"/>
</dbReference>
<dbReference type="InterPro" id="IPR052375">
    <property type="entry name" value="Complex_I_20kDa-like"/>
</dbReference>
<dbReference type="RefSeq" id="WP_011188285.1">
    <property type="nucleotide sequence ID" value="NC_006138.1"/>
</dbReference>
<dbReference type="GO" id="GO:0016829">
    <property type="term" value="F:lyase activity"/>
    <property type="evidence" value="ECO:0007669"/>
    <property type="project" value="UniProtKB-KW"/>
</dbReference>
<keyword evidence="3" id="KW-0004">4Fe-4S</keyword>
<evidence type="ECO:0000256" key="3">
    <source>
        <dbReference type="ARBA" id="ARBA00022485"/>
    </source>
</evidence>
<dbReference type="KEGG" id="dps:DP1042"/>
<dbReference type="SUPFAM" id="SSF56770">
    <property type="entry name" value="HydA/Nqo6-like"/>
    <property type="match status" value="1"/>
</dbReference>
<evidence type="ECO:0000259" key="7">
    <source>
        <dbReference type="PROSITE" id="PS51379"/>
    </source>
</evidence>
<evidence type="ECO:0000256" key="1">
    <source>
        <dbReference type="ARBA" id="ARBA00001966"/>
    </source>
</evidence>
<evidence type="ECO:0000313" key="9">
    <source>
        <dbReference type="Proteomes" id="UP000000602"/>
    </source>
</evidence>
<keyword evidence="6" id="KW-0411">Iron-sulfur</keyword>
<accession>Q6APF3</accession>
<name>Q6APF3_DESPS</name>
<dbReference type="HOGENOM" id="CLU_055737_5_1_7"/>
<protein>
    <submittedName>
        <fullName evidence="8">Related to hydrogenase, component I-formate hydrogenlyase subunit 7</fullName>
    </submittedName>
</protein>
<keyword evidence="4" id="KW-0479">Metal-binding</keyword>